<protein>
    <submittedName>
        <fullName evidence="1">Uncharacterized protein</fullName>
    </submittedName>
</protein>
<comment type="caution">
    <text evidence="1">The sequence shown here is derived from an EMBL/GenBank/DDBJ whole genome shotgun (WGS) entry which is preliminary data.</text>
</comment>
<accession>A0ACB9R3I0</accession>
<proteinExistence type="predicted"/>
<dbReference type="Proteomes" id="UP001057402">
    <property type="component" value="Chromosome 4"/>
</dbReference>
<name>A0ACB9R3I0_9MYRT</name>
<gene>
    <name evidence="1" type="ORF">MLD38_011578</name>
</gene>
<organism evidence="1 2">
    <name type="scientific">Melastoma candidum</name>
    <dbReference type="NCBI Taxonomy" id="119954"/>
    <lineage>
        <taxon>Eukaryota</taxon>
        <taxon>Viridiplantae</taxon>
        <taxon>Streptophyta</taxon>
        <taxon>Embryophyta</taxon>
        <taxon>Tracheophyta</taxon>
        <taxon>Spermatophyta</taxon>
        <taxon>Magnoliopsida</taxon>
        <taxon>eudicotyledons</taxon>
        <taxon>Gunneridae</taxon>
        <taxon>Pentapetalae</taxon>
        <taxon>rosids</taxon>
        <taxon>malvids</taxon>
        <taxon>Myrtales</taxon>
        <taxon>Melastomataceae</taxon>
        <taxon>Melastomatoideae</taxon>
        <taxon>Melastomateae</taxon>
        <taxon>Melastoma</taxon>
    </lineage>
</organism>
<dbReference type="EMBL" id="CM042883">
    <property type="protein sequence ID" value="KAI4373453.1"/>
    <property type="molecule type" value="Genomic_DNA"/>
</dbReference>
<sequence length="819" mass="90324">MIFSRVGRTLSSSSARSRIASHGLRGRWTGLSGGGLSRSQCFDGEIGGLDAKIGSLREYFVLVRASKGLGSKLSDWNRVLLSPRIRRFFSSDAPKKKNYENYYPKEKKEIPKGSEQKSESKGDSNAGDNGNYQDLIKQLQSVVTPLIVIAMFFMSLNFGPHEEVQISFQEFKNKLLEQGLVDHIVVSNKSVAKVYVRNSPLNQNPDEPIVGPTSGTTARGHGGHYKYYFNIGSIESFEEKLEEAQEALGIDPHDYVPVTYSAELVWFQELMRLLPTLLLLGSMFYVTRKMKGDLGFGGGGGGRGARGIFNIGKAHVTKVDKNAKNKIYFKDVAGCDEAKQEIMEFVHFLKNPKKYEELGAKIPKGALLVGPPGTGKTLLAKATAGESGVPFLSISGSDFMEMFVGVGPSRVRNLFQEARQCAPSIIFIDEIDAIGKARGRGGFSGANDERESTLNQLLVEMDGFGTTSGVVVLAGTNRPDILDKALLRPGRFDRQITIDKPDIKGREQIFRIYLNKLKLDHEPSYYSQRLAALTPGFAGADIANVCNEAALIAARSEVSQINMEHFEAAIDRIIGGLEKKNRVISKLERRTVAYHESGHAVTGWFLEHAEPLLKVTIVPRGTAALGFAQYVPNENLLMTKEQLFDVTCMTLGGRAAEQVLLGKISTGAQNDLEKVTKMTYAQVAIYGFSDKVGLLSFPQREDGFEMMKPYSSKTAAIIDNEVREWVTKAYERTVELITQHKDHIAQIAELLLEKEVLHQEDLVRVLGERPFKPTEMTNYDRFKLGFQAEEEQKAGGSSEPGPSEDDGSSAPPDPQVVPT</sequence>
<evidence type="ECO:0000313" key="1">
    <source>
        <dbReference type="EMBL" id="KAI4373453.1"/>
    </source>
</evidence>
<keyword evidence="2" id="KW-1185">Reference proteome</keyword>
<reference evidence="2" key="1">
    <citation type="journal article" date="2023" name="Front. Plant Sci.">
        <title>Chromosomal-level genome assembly of Melastoma candidum provides insights into trichome evolution.</title>
        <authorList>
            <person name="Zhong Y."/>
            <person name="Wu W."/>
            <person name="Sun C."/>
            <person name="Zou P."/>
            <person name="Liu Y."/>
            <person name="Dai S."/>
            <person name="Zhou R."/>
        </authorList>
    </citation>
    <scope>NUCLEOTIDE SEQUENCE [LARGE SCALE GENOMIC DNA]</scope>
</reference>
<evidence type="ECO:0000313" key="2">
    <source>
        <dbReference type="Proteomes" id="UP001057402"/>
    </source>
</evidence>